<keyword evidence="4" id="KW-1185">Reference proteome</keyword>
<dbReference type="Pfam" id="PF07530">
    <property type="entry name" value="PRE_C2HC"/>
    <property type="match status" value="1"/>
</dbReference>
<proteinExistence type="predicted"/>
<accession>A0A8X6M679</accession>
<evidence type="ECO:0000313" key="4">
    <source>
        <dbReference type="Proteomes" id="UP000887116"/>
    </source>
</evidence>
<dbReference type="OrthoDB" id="8123891at2759"/>
<gene>
    <name evidence="3" type="primary">NCL1_34574</name>
    <name evidence="3" type="ORF">TNCT_307821</name>
</gene>
<feature type="region of interest" description="Disordered" evidence="1">
    <location>
        <begin position="161"/>
        <end position="192"/>
    </location>
</feature>
<sequence length="247" mass="27669">MSDPPIQAPPKIKPIMMKITKNYNLTLQDINRKFPSTTNKVTGDWIKIQCSTSDDHREITTSLVQKKVEHWVIDPVASRPIKVVIKGLPTSTPVEDIEEDLKNQGVAVQKVVQLRKFQTQTPLPIFMVEVNRAENATDIHEVQANVSYANICVGENNQQTAPRGITQTHNQESPRSITQNEGEEPSTPKPKINFGSFATYITELQNITTKFPEIFQALEDMGKTTNDVDKLHIFLTGVACSFGKAQK</sequence>
<evidence type="ECO:0000313" key="3">
    <source>
        <dbReference type="EMBL" id="GFR33537.1"/>
    </source>
</evidence>
<name>A0A8X6M679_TRICU</name>
<evidence type="ECO:0000259" key="2">
    <source>
        <dbReference type="Pfam" id="PF07530"/>
    </source>
</evidence>
<dbReference type="Proteomes" id="UP000887116">
    <property type="component" value="Unassembled WGS sequence"/>
</dbReference>
<evidence type="ECO:0000256" key="1">
    <source>
        <dbReference type="SAM" id="MobiDB-lite"/>
    </source>
</evidence>
<feature type="domain" description="Pre-C2HC" evidence="2">
    <location>
        <begin position="95"/>
        <end position="144"/>
    </location>
</feature>
<comment type="caution">
    <text evidence="3">The sequence shown here is derived from an EMBL/GenBank/DDBJ whole genome shotgun (WGS) entry which is preliminary data.</text>
</comment>
<feature type="compositionally biased region" description="Polar residues" evidence="1">
    <location>
        <begin position="161"/>
        <end position="180"/>
    </location>
</feature>
<dbReference type="EMBL" id="BMAO01009823">
    <property type="protein sequence ID" value="GFR33537.1"/>
    <property type="molecule type" value="Genomic_DNA"/>
</dbReference>
<dbReference type="InterPro" id="IPR006579">
    <property type="entry name" value="Pre_C2HC_dom"/>
</dbReference>
<protein>
    <recommendedName>
        <fullName evidence="2">Pre-C2HC domain-containing protein</fullName>
    </recommendedName>
</protein>
<organism evidence="3 4">
    <name type="scientific">Trichonephila clavata</name>
    <name type="common">Joro spider</name>
    <name type="synonym">Nephila clavata</name>
    <dbReference type="NCBI Taxonomy" id="2740835"/>
    <lineage>
        <taxon>Eukaryota</taxon>
        <taxon>Metazoa</taxon>
        <taxon>Ecdysozoa</taxon>
        <taxon>Arthropoda</taxon>
        <taxon>Chelicerata</taxon>
        <taxon>Arachnida</taxon>
        <taxon>Araneae</taxon>
        <taxon>Araneomorphae</taxon>
        <taxon>Entelegynae</taxon>
        <taxon>Araneoidea</taxon>
        <taxon>Nephilidae</taxon>
        <taxon>Trichonephila</taxon>
    </lineage>
</organism>
<dbReference type="AlphaFoldDB" id="A0A8X6M679"/>
<reference evidence="3" key="1">
    <citation type="submission" date="2020-07" db="EMBL/GenBank/DDBJ databases">
        <title>Multicomponent nature underlies the extraordinary mechanical properties of spider dragline silk.</title>
        <authorList>
            <person name="Kono N."/>
            <person name="Nakamura H."/>
            <person name="Mori M."/>
            <person name="Yoshida Y."/>
            <person name="Ohtoshi R."/>
            <person name="Malay A.D."/>
            <person name="Moran D.A.P."/>
            <person name="Tomita M."/>
            <person name="Numata K."/>
            <person name="Arakawa K."/>
        </authorList>
    </citation>
    <scope>NUCLEOTIDE SEQUENCE</scope>
</reference>